<dbReference type="GO" id="GO:0006355">
    <property type="term" value="P:regulation of DNA-templated transcription"/>
    <property type="evidence" value="ECO:0007669"/>
    <property type="project" value="InterPro"/>
</dbReference>
<proteinExistence type="predicted"/>
<evidence type="ECO:0000256" key="5">
    <source>
        <dbReference type="ARBA" id="ARBA00022840"/>
    </source>
</evidence>
<evidence type="ECO:0000256" key="10">
    <source>
        <dbReference type="PROSITE-ProRule" id="PRU00169"/>
    </source>
</evidence>
<dbReference type="SMART" id="SM00382">
    <property type="entry name" value="AAA"/>
    <property type="match status" value="1"/>
</dbReference>
<dbReference type="Gene3D" id="1.10.10.60">
    <property type="entry name" value="Homeodomain-like"/>
    <property type="match status" value="1"/>
</dbReference>
<comment type="subcellular location">
    <subcellularLocation>
        <location evidence="1">Cytoplasm</location>
    </subcellularLocation>
</comment>
<dbReference type="Gene3D" id="1.10.8.60">
    <property type="match status" value="1"/>
</dbReference>
<dbReference type="InterPro" id="IPR001789">
    <property type="entry name" value="Sig_transdc_resp-reg_receiver"/>
</dbReference>
<keyword evidence="3 10" id="KW-0597">Phosphoprotein</keyword>
<feature type="domain" description="Sigma-54 factor interaction" evidence="11">
    <location>
        <begin position="145"/>
        <end position="374"/>
    </location>
</feature>
<keyword evidence="9" id="KW-0804">Transcription</keyword>
<dbReference type="PROSITE" id="PS00676">
    <property type="entry name" value="SIGMA54_INTERACT_2"/>
    <property type="match status" value="1"/>
</dbReference>
<dbReference type="Proteomes" id="UP000233256">
    <property type="component" value="Unassembled WGS sequence"/>
</dbReference>
<organism evidence="13 14">
    <name type="scientific">Candidatus Wallbacteria bacterium HGW-Wallbacteria-1</name>
    <dbReference type="NCBI Taxonomy" id="2013854"/>
    <lineage>
        <taxon>Bacteria</taxon>
        <taxon>Candidatus Walliibacteriota</taxon>
    </lineage>
</organism>
<dbReference type="InterPro" id="IPR058031">
    <property type="entry name" value="AAA_lid_NorR"/>
</dbReference>
<feature type="domain" description="Response regulatory" evidence="12">
    <location>
        <begin position="8"/>
        <end position="122"/>
    </location>
</feature>
<evidence type="ECO:0000313" key="13">
    <source>
        <dbReference type="EMBL" id="PKK91671.1"/>
    </source>
</evidence>
<dbReference type="FunFam" id="3.40.50.300:FF:000006">
    <property type="entry name" value="DNA-binding transcriptional regulator NtrC"/>
    <property type="match status" value="1"/>
</dbReference>
<comment type="caution">
    <text evidence="13">The sequence shown here is derived from an EMBL/GenBank/DDBJ whole genome shotgun (WGS) entry which is preliminary data.</text>
</comment>
<dbReference type="CDD" id="cd00009">
    <property type="entry name" value="AAA"/>
    <property type="match status" value="1"/>
</dbReference>
<keyword evidence="5" id="KW-0067">ATP-binding</keyword>
<dbReference type="InterPro" id="IPR011006">
    <property type="entry name" value="CheY-like_superfamily"/>
</dbReference>
<dbReference type="FunFam" id="3.40.50.2300:FF:000018">
    <property type="entry name" value="DNA-binding transcriptional regulator NtrC"/>
    <property type="match status" value="1"/>
</dbReference>
<keyword evidence="8" id="KW-0010">Activator</keyword>
<evidence type="ECO:0000256" key="8">
    <source>
        <dbReference type="ARBA" id="ARBA00023159"/>
    </source>
</evidence>
<keyword evidence="6" id="KW-0805">Transcription regulation</keyword>
<dbReference type="GO" id="GO:0005524">
    <property type="term" value="F:ATP binding"/>
    <property type="evidence" value="ECO:0007669"/>
    <property type="project" value="UniProtKB-KW"/>
</dbReference>
<dbReference type="SUPFAM" id="SSF52540">
    <property type="entry name" value="P-loop containing nucleoside triphosphate hydrolases"/>
    <property type="match status" value="1"/>
</dbReference>
<feature type="modified residue" description="4-aspartylphosphate" evidence="10">
    <location>
        <position position="57"/>
    </location>
</feature>
<evidence type="ECO:0000256" key="1">
    <source>
        <dbReference type="ARBA" id="ARBA00004496"/>
    </source>
</evidence>
<dbReference type="InterPro" id="IPR002197">
    <property type="entry name" value="HTH_Fis"/>
</dbReference>
<evidence type="ECO:0000256" key="3">
    <source>
        <dbReference type="ARBA" id="ARBA00022553"/>
    </source>
</evidence>
<dbReference type="InterPro" id="IPR002078">
    <property type="entry name" value="Sigma_54_int"/>
</dbReference>
<name>A0A2N1PTK7_9BACT</name>
<reference evidence="13 14" key="1">
    <citation type="journal article" date="2017" name="ISME J.">
        <title>Potential for microbial H2 and metal transformations associated with novel bacteria and archaea in deep terrestrial subsurface sediments.</title>
        <authorList>
            <person name="Hernsdorf A.W."/>
            <person name="Amano Y."/>
            <person name="Miyakawa K."/>
            <person name="Ise K."/>
            <person name="Suzuki Y."/>
            <person name="Anantharaman K."/>
            <person name="Probst A."/>
            <person name="Burstein D."/>
            <person name="Thomas B.C."/>
            <person name="Banfield J.F."/>
        </authorList>
    </citation>
    <scope>NUCLEOTIDE SEQUENCE [LARGE SCALE GENOMIC DNA]</scope>
    <source>
        <strain evidence="13">HGW-Wallbacteria-1</strain>
    </source>
</reference>
<keyword evidence="2" id="KW-0963">Cytoplasm</keyword>
<keyword evidence="7" id="KW-0238">DNA-binding</keyword>
<dbReference type="GO" id="GO:0043565">
    <property type="term" value="F:sequence-specific DNA binding"/>
    <property type="evidence" value="ECO:0007669"/>
    <property type="project" value="InterPro"/>
</dbReference>
<dbReference type="InterPro" id="IPR003593">
    <property type="entry name" value="AAA+_ATPase"/>
</dbReference>
<dbReference type="Gene3D" id="3.40.50.300">
    <property type="entry name" value="P-loop containing nucleotide triphosphate hydrolases"/>
    <property type="match status" value="1"/>
</dbReference>
<evidence type="ECO:0000256" key="9">
    <source>
        <dbReference type="ARBA" id="ARBA00023163"/>
    </source>
</evidence>
<dbReference type="Pfam" id="PF00072">
    <property type="entry name" value="Response_reg"/>
    <property type="match status" value="1"/>
</dbReference>
<evidence type="ECO:0000256" key="4">
    <source>
        <dbReference type="ARBA" id="ARBA00022741"/>
    </source>
</evidence>
<dbReference type="Pfam" id="PF25601">
    <property type="entry name" value="AAA_lid_14"/>
    <property type="match status" value="1"/>
</dbReference>
<gene>
    <name evidence="13" type="ORF">CVV64_03120</name>
</gene>
<evidence type="ECO:0008006" key="15">
    <source>
        <dbReference type="Google" id="ProtNLM"/>
    </source>
</evidence>
<dbReference type="InterPro" id="IPR009057">
    <property type="entry name" value="Homeodomain-like_sf"/>
</dbReference>
<evidence type="ECO:0000259" key="12">
    <source>
        <dbReference type="PROSITE" id="PS50110"/>
    </source>
</evidence>
<sequence length="458" mass="52003">MQNDEQIKVLVVDDEENMRVSLSRILRKKNYFVEAVESAEKAIIKYRTNSFDVVISDLKMPNIDGMDLLKRLREEDSGVIFIMITGYSSIATAISAIRLGAYDYIPKPFEVEEVDLLIRKAYEQKRMKDKVDYFSSMQTSASDVIVGESQCMADIYKLIHQVAVSDATVLVTGEPGTGKELIAKAIHRLSNRNDELFVPVNCAALSETLLESELFGHEKGSFTGAIASRKGLFEIASGGTLFLDEIGEISKYFQVKLLRVLQEREFKRVGGSRDISTDVRIVAATNKDLTREVAEGNFRQDLYYRLNVFPIGVPSLKERVNDIPLLANYFTKRFAEKLKKNISGISDDALMIMMRYPWPGNVRELENVIERAVILESESKIMPAALKSLATQGSPAAYDGSFFFNNSFKPARQQFEKHYLEYHLERCGGNISELARRIDVHRTSVYEMLRKYDIEIRS</sequence>
<dbReference type="SMART" id="SM00448">
    <property type="entry name" value="REC"/>
    <property type="match status" value="1"/>
</dbReference>
<dbReference type="InterPro" id="IPR025944">
    <property type="entry name" value="Sigma_54_int_dom_CS"/>
</dbReference>
<protein>
    <recommendedName>
        <fullName evidence="15">Fis family transcriptional regulator</fullName>
    </recommendedName>
</protein>
<evidence type="ECO:0000313" key="14">
    <source>
        <dbReference type="Proteomes" id="UP000233256"/>
    </source>
</evidence>
<dbReference type="PANTHER" id="PTHR32071">
    <property type="entry name" value="TRANSCRIPTIONAL REGULATORY PROTEIN"/>
    <property type="match status" value="1"/>
</dbReference>
<evidence type="ECO:0000256" key="7">
    <source>
        <dbReference type="ARBA" id="ARBA00023125"/>
    </source>
</evidence>
<dbReference type="Pfam" id="PF00158">
    <property type="entry name" value="Sigma54_activat"/>
    <property type="match status" value="1"/>
</dbReference>
<accession>A0A2N1PTK7</accession>
<dbReference type="PANTHER" id="PTHR32071:SF113">
    <property type="entry name" value="ALGINATE BIOSYNTHESIS TRANSCRIPTIONAL REGULATORY PROTEIN ALGB"/>
    <property type="match status" value="1"/>
</dbReference>
<dbReference type="EMBL" id="PGXC01000002">
    <property type="protein sequence ID" value="PKK91671.1"/>
    <property type="molecule type" value="Genomic_DNA"/>
</dbReference>
<dbReference type="SUPFAM" id="SSF46689">
    <property type="entry name" value="Homeodomain-like"/>
    <property type="match status" value="1"/>
</dbReference>
<dbReference type="GO" id="GO:0005737">
    <property type="term" value="C:cytoplasm"/>
    <property type="evidence" value="ECO:0007669"/>
    <property type="project" value="UniProtKB-SubCell"/>
</dbReference>
<dbReference type="InterPro" id="IPR027417">
    <property type="entry name" value="P-loop_NTPase"/>
</dbReference>
<dbReference type="SUPFAM" id="SSF52172">
    <property type="entry name" value="CheY-like"/>
    <property type="match status" value="1"/>
</dbReference>
<dbReference type="PROSITE" id="PS00688">
    <property type="entry name" value="SIGMA54_INTERACT_3"/>
    <property type="match status" value="1"/>
</dbReference>
<dbReference type="FunFam" id="1.10.8.60:FF:000014">
    <property type="entry name" value="DNA-binding transcriptional regulator NtrC"/>
    <property type="match status" value="1"/>
</dbReference>
<evidence type="ECO:0000256" key="2">
    <source>
        <dbReference type="ARBA" id="ARBA00022490"/>
    </source>
</evidence>
<dbReference type="GO" id="GO:0000160">
    <property type="term" value="P:phosphorelay signal transduction system"/>
    <property type="evidence" value="ECO:0007669"/>
    <property type="project" value="InterPro"/>
</dbReference>
<dbReference type="PROSITE" id="PS50110">
    <property type="entry name" value="RESPONSE_REGULATORY"/>
    <property type="match status" value="1"/>
</dbReference>
<dbReference type="AlphaFoldDB" id="A0A2N1PTK7"/>
<dbReference type="InterPro" id="IPR025943">
    <property type="entry name" value="Sigma_54_int_dom_ATP-bd_2"/>
</dbReference>
<keyword evidence="4" id="KW-0547">Nucleotide-binding</keyword>
<dbReference type="Gene3D" id="3.40.50.2300">
    <property type="match status" value="1"/>
</dbReference>
<dbReference type="Pfam" id="PF02954">
    <property type="entry name" value="HTH_8"/>
    <property type="match status" value="1"/>
</dbReference>
<dbReference type="PROSITE" id="PS50045">
    <property type="entry name" value="SIGMA54_INTERACT_4"/>
    <property type="match status" value="1"/>
</dbReference>
<evidence type="ECO:0000256" key="6">
    <source>
        <dbReference type="ARBA" id="ARBA00023015"/>
    </source>
</evidence>
<evidence type="ECO:0000259" key="11">
    <source>
        <dbReference type="PROSITE" id="PS50045"/>
    </source>
</evidence>